<protein>
    <submittedName>
        <fullName evidence="15">Cytochrome P450</fullName>
    </submittedName>
</protein>
<accession>F1SY58</accession>
<keyword evidence="8" id="KW-1133">Transmembrane helix</keyword>
<evidence type="ECO:0000256" key="9">
    <source>
        <dbReference type="ARBA" id="ARBA00023002"/>
    </source>
</evidence>
<dbReference type="Gene3D" id="1.10.630.10">
    <property type="entry name" value="Cytochrome P450"/>
    <property type="match status" value="1"/>
</dbReference>
<comment type="pathway">
    <text evidence="3">Secondary metabolite biosynthesis.</text>
</comment>
<dbReference type="GO" id="GO:0005506">
    <property type="term" value="F:iron ion binding"/>
    <property type="evidence" value="ECO:0007669"/>
    <property type="project" value="InterPro"/>
</dbReference>
<keyword evidence="9 14" id="KW-0560">Oxidoreductase</keyword>
<dbReference type="InterPro" id="IPR017972">
    <property type="entry name" value="Cyt_P450_CS"/>
</dbReference>
<evidence type="ECO:0000256" key="12">
    <source>
        <dbReference type="ARBA" id="ARBA00023136"/>
    </source>
</evidence>
<comment type="subcellular location">
    <subcellularLocation>
        <location evidence="2">Membrane</location>
    </subcellularLocation>
</comment>
<dbReference type="SUPFAM" id="SSF48264">
    <property type="entry name" value="Cytochrome P450"/>
    <property type="match status" value="1"/>
</dbReference>
<evidence type="ECO:0000256" key="3">
    <source>
        <dbReference type="ARBA" id="ARBA00005179"/>
    </source>
</evidence>
<feature type="binding site" description="axial binding residue" evidence="13">
    <location>
        <position position="445"/>
    </location>
    <ligand>
        <name>heme</name>
        <dbReference type="ChEBI" id="CHEBI:30413"/>
    </ligand>
    <ligandPart>
        <name>Fe</name>
        <dbReference type="ChEBI" id="CHEBI:18248"/>
    </ligandPart>
</feature>
<evidence type="ECO:0000256" key="7">
    <source>
        <dbReference type="ARBA" id="ARBA00022723"/>
    </source>
</evidence>
<evidence type="ECO:0000256" key="11">
    <source>
        <dbReference type="ARBA" id="ARBA00023033"/>
    </source>
</evidence>
<evidence type="ECO:0000256" key="8">
    <source>
        <dbReference type="ARBA" id="ARBA00022989"/>
    </source>
</evidence>
<keyword evidence="7 13" id="KW-0479">Metal-binding</keyword>
<comment type="similarity">
    <text evidence="4 14">Belongs to the cytochrome P450 family.</text>
</comment>
<dbReference type="InterPro" id="IPR002401">
    <property type="entry name" value="Cyt_P450_E_grp-I"/>
</dbReference>
<evidence type="ECO:0000256" key="14">
    <source>
        <dbReference type="RuleBase" id="RU000461"/>
    </source>
</evidence>
<dbReference type="PANTHER" id="PTHR46300">
    <property type="entry name" value="P450, PUTATIVE (EUROFUNG)-RELATED-RELATED"/>
    <property type="match status" value="1"/>
</dbReference>
<dbReference type="EMBL" id="AB573269">
    <property type="protein sequence ID" value="BAK09402.1"/>
    <property type="molecule type" value="mRNA"/>
</dbReference>
<dbReference type="CDD" id="cd11065">
    <property type="entry name" value="CYP64-like"/>
    <property type="match status" value="1"/>
</dbReference>
<dbReference type="GO" id="GO:0020037">
    <property type="term" value="F:heme binding"/>
    <property type="evidence" value="ECO:0007669"/>
    <property type="project" value="InterPro"/>
</dbReference>
<dbReference type="Pfam" id="PF00067">
    <property type="entry name" value="p450"/>
    <property type="match status" value="1"/>
</dbReference>
<evidence type="ECO:0000256" key="1">
    <source>
        <dbReference type="ARBA" id="ARBA00001971"/>
    </source>
</evidence>
<dbReference type="InterPro" id="IPR036396">
    <property type="entry name" value="Cyt_P450_sf"/>
</dbReference>
<dbReference type="InterPro" id="IPR050364">
    <property type="entry name" value="Cytochrome_P450_fung"/>
</dbReference>
<evidence type="ECO:0000256" key="13">
    <source>
        <dbReference type="PIRSR" id="PIRSR602401-1"/>
    </source>
</evidence>
<proteinExistence type="evidence at transcript level"/>
<organism evidence="15">
    <name type="scientific">Rhodonia placenta</name>
    <dbReference type="NCBI Taxonomy" id="104341"/>
    <lineage>
        <taxon>Eukaryota</taxon>
        <taxon>Fungi</taxon>
        <taxon>Dikarya</taxon>
        <taxon>Basidiomycota</taxon>
        <taxon>Agaricomycotina</taxon>
        <taxon>Agaricomycetes</taxon>
        <taxon>Polyporales</taxon>
        <taxon>Adustoporiaceae</taxon>
        <taxon>Rhodonia</taxon>
    </lineage>
</organism>
<dbReference type="PRINTS" id="PR00463">
    <property type="entry name" value="EP450I"/>
</dbReference>
<dbReference type="PANTHER" id="PTHR46300:SF2">
    <property type="entry name" value="CYTOCHROME P450 MONOOXYGENASE ALNH-RELATED"/>
    <property type="match status" value="1"/>
</dbReference>
<dbReference type="AlphaFoldDB" id="F1SY58"/>
<evidence type="ECO:0000256" key="2">
    <source>
        <dbReference type="ARBA" id="ARBA00004370"/>
    </source>
</evidence>
<keyword evidence="12" id="KW-0472">Membrane</keyword>
<reference evidence="15" key="1">
    <citation type="journal article" date="2012" name="Arch. Microbiol.">
        <title>Molecular identification and functional characterization of cytochrome P450 monooxygenases from the brown-rot basidiomycete Postia placenta.</title>
        <authorList>
            <person name="Ide M."/>
            <person name="Ichinose H."/>
            <person name="Wariishi H."/>
        </authorList>
    </citation>
    <scope>NUCLEOTIDE SEQUENCE</scope>
    <source>
        <strain evidence="15">MAD-698-R</strain>
    </source>
</reference>
<keyword evidence="6" id="KW-0812">Transmembrane</keyword>
<gene>
    <name evidence="15" type="primary">PpCYP054</name>
</gene>
<keyword evidence="11 14" id="KW-0503">Monooxygenase</keyword>
<evidence type="ECO:0000313" key="15">
    <source>
        <dbReference type="EMBL" id="BAK09402.1"/>
    </source>
</evidence>
<comment type="cofactor">
    <cofactor evidence="1 13">
        <name>heme</name>
        <dbReference type="ChEBI" id="CHEBI:30413"/>
    </cofactor>
</comment>
<evidence type="ECO:0000256" key="4">
    <source>
        <dbReference type="ARBA" id="ARBA00010617"/>
    </source>
</evidence>
<dbReference type="GO" id="GO:0016020">
    <property type="term" value="C:membrane"/>
    <property type="evidence" value="ECO:0007669"/>
    <property type="project" value="UniProtKB-SubCell"/>
</dbReference>
<name>F1SY58_9APHY</name>
<dbReference type="InterPro" id="IPR001128">
    <property type="entry name" value="Cyt_P450"/>
</dbReference>
<keyword evidence="5 13" id="KW-0349">Heme</keyword>
<keyword evidence="10 13" id="KW-0408">Iron</keyword>
<dbReference type="GO" id="GO:0004497">
    <property type="term" value="F:monooxygenase activity"/>
    <property type="evidence" value="ECO:0007669"/>
    <property type="project" value="UniProtKB-KW"/>
</dbReference>
<evidence type="ECO:0000256" key="5">
    <source>
        <dbReference type="ARBA" id="ARBA00022617"/>
    </source>
</evidence>
<dbReference type="GO" id="GO:0016705">
    <property type="term" value="F:oxidoreductase activity, acting on paired donors, with incorporation or reduction of molecular oxygen"/>
    <property type="evidence" value="ECO:0007669"/>
    <property type="project" value="InterPro"/>
</dbReference>
<sequence>MNSSLHVAACASAALFAISLAVFLRWLKADSHLRLPPGPNRVPLLGNVHQLPMQSQEKKFTKWGAEYGDIVFARFFRTPTLVINSLQAAHDLLGKKSSIYSYRPDFVLLSELMGWDCVVTHMTYGNRFRKHRRWILDAFQDKHSLESYRPLQRREAYILLSGLIQNPELFRSHIKRFAAAMIMQIAYGHSVTSLDDKFVHLAERAGKETVEYGNAGVMLVDFFPLLKHIPLWMPGSGFKRRAFEIRDVVRKMLDTPYEMVKDAMKSGTASPCLTATLLEEVLSERAPTREDEDDIKGTAGVLYGAATDTTSAVLSTFVLAMVLYPEVYKKAQAEVDRVVGQDRLPDFEDRESLPYLECVVKEVYRWNCPVPLGIPHKLISNDQYQGFDIPGGSMVIPNIWGMTRNDSFYPEPEMFRPERFEQMDRYTAEARDPRNMVFGFGRRVCPGQDFADASVWIAVANMVATLDIAVATDEAGKQAPPTGSFVPGFVSHPEEFTCRITPRSEQVKTVVFETSANIVL</sequence>
<evidence type="ECO:0000256" key="6">
    <source>
        <dbReference type="ARBA" id="ARBA00022692"/>
    </source>
</evidence>
<evidence type="ECO:0000256" key="10">
    <source>
        <dbReference type="ARBA" id="ARBA00023004"/>
    </source>
</evidence>
<dbReference type="PROSITE" id="PS00086">
    <property type="entry name" value="CYTOCHROME_P450"/>
    <property type="match status" value="1"/>
</dbReference>